<keyword evidence="1" id="KW-0472">Membrane</keyword>
<organism evidence="2 4">
    <name type="scientific">Enterococcus haemoperoxidus ATCC BAA-382</name>
    <dbReference type="NCBI Taxonomy" id="1158608"/>
    <lineage>
        <taxon>Bacteria</taxon>
        <taxon>Bacillati</taxon>
        <taxon>Bacillota</taxon>
        <taxon>Bacilli</taxon>
        <taxon>Lactobacillales</taxon>
        <taxon>Enterococcaceae</taxon>
        <taxon>Enterococcus</taxon>
    </lineage>
</organism>
<keyword evidence="1" id="KW-0812">Transmembrane</keyword>
<keyword evidence="1" id="KW-1133">Transmembrane helix</keyword>
<gene>
    <name evidence="3" type="ORF">I583_02708</name>
    <name evidence="2" type="ORF">UAW_01742</name>
</gene>
<accession>R2T963</accession>
<dbReference type="Proteomes" id="UP000013858">
    <property type="component" value="Unassembled WGS sequence"/>
</dbReference>
<evidence type="ECO:0000313" key="3">
    <source>
        <dbReference type="EMBL" id="EOT60073.1"/>
    </source>
</evidence>
<evidence type="ECO:0000256" key="1">
    <source>
        <dbReference type="SAM" id="Phobius"/>
    </source>
</evidence>
<sequence length="73" mass="9077">MAYHTYEFLKKRRNDPKWREAYISARNKKIISFLVLGNLFFWGAILWRYIERNDIDVMSYIYELKQRIIDQIN</sequence>
<reference evidence="2 4" key="1">
    <citation type="submission" date="2013-02" db="EMBL/GenBank/DDBJ databases">
        <title>The Genome Sequence of Enterococcus haemoperoxidus BAA-382.</title>
        <authorList>
            <consortium name="The Broad Institute Genome Sequencing Platform"/>
            <consortium name="The Broad Institute Genome Sequencing Center for Infectious Disease"/>
            <person name="Earl A.M."/>
            <person name="Gilmore M.S."/>
            <person name="Lebreton F."/>
            <person name="Walker B."/>
            <person name="Young S.K."/>
            <person name="Zeng Q."/>
            <person name="Gargeya S."/>
            <person name="Fitzgerald M."/>
            <person name="Haas B."/>
            <person name="Abouelleil A."/>
            <person name="Alvarado L."/>
            <person name="Arachchi H.M."/>
            <person name="Berlin A.M."/>
            <person name="Chapman S.B."/>
            <person name="Dewar J."/>
            <person name="Goldberg J."/>
            <person name="Griggs A."/>
            <person name="Gujja S."/>
            <person name="Hansen M."/>
            <person name="Howarth C."/>
            <person name="Imamovic A."/>
            <person name="Larimer J."/>
            <person name="McCowan C."/>
            <person name="Murphy C."/>
            <person name="Neiman D."/>
            <person name="Pearson M."/>
            <person name="Priest M."/>
            <person name="Roberts A."/>
            <person name="Saif S."/>
            <person name="Shea T."/>
            <person name="Sisk P."/>
            <person name="Sykes S."/>
            <person name="Wortman J."/>
            <person name="Nusbaum C."/>
            <person name="Birren B."/>
        </authorList>
    </citation>
    <scope>NUCLEOTIDE SEQUENCE [LARGE SCALE GENOMIC DNA]</scope>
    <source>
        <strain evidence="2 4">ATCC BAA-382</strain>
    </source>
</reference>
<dbReference type="Proteomes" id="UP000014197">
    <property type="component" value="Unassembled WGS sequence"/>
</dbReference>
<feature type="transmembrane region" description="Helical" evidence="1">
    <location>
        <begin position="30"/>
        <end position="50"/>
    </location>
</feature>
<protein>
    <submittedName>
        <fullName evidence="2">Uncharacterized protein</fullName>
    </submittedName>
</protein>
<comment type="caution">
    <text evidence="2">The sequence shown here is derived from an EMBL/GenBank/DDBJ whole genome shotgun (WGS) entry which is preliminary data.</text>
</comment>
<evidence type="ECO:0000313" key="4">
    <source>
        <dbReference type="Proteomes" id="UP000013858"/>
    </source>
</evidence>
<proteinExistence type="predicted"/>
<name>R2T963_9ENTE</name>
<dbReference type="AlphaFoldDB" id="R2T963"/>
<evidence type="ECO:0000313" key="2">
    <source>
        <dbReference type="EMBL" id="EOH96784.1"/>
    </source>
</evidence>
<dbReference type="EMBL" id="ASVY01000003">
    <property type="protein sequence ID" value="EOT60073.1"/>
    <property type="molecule type" value="Genomic_DNA"/>
</dbReference>
<dbReference type="EMBL" id="AJAR01000015">
    <property type="protein sequence ID" value="EOH96784.1"/>
    <property type="molecule type" value="Genomic_DNA"/>
</dbReference>
<keyword evidence="5" id="KW-1185">Reference proteome</keyword>
<reference evidence="3 5" key="2">
    <citation type="submission" date="2013-03" db="EMBL/GenBank/DDBJ databases">
        <title>The Genome Sequence of Enterococcus haemoperoxidus BAA-382 (PacBio/Illumina hybrid assembly).</title>
        <authorList>
            <consortium name="The Broad Institute Genomics Platform"/>
            <consortium name="The Broad Institute Genome Sequencing Center for Infectious Disease"/>
            <person name="Earl A."/>
            <person name="Russ C."/>
            <person name="Gilmore M."/>
            <person name="Surin D."/>
            <person name="Walker B."/>
            <person name="Young S."/>
            <person name="Zeng Q."/>
            <person name="Gargeya S."/>
            <person name="Fitzgerald M."/>
            <person name="Haas B."/>
            <person name="Abouelleil A."/>
            <person name="Allen A.W."/>
            <person name="Alvarado L."/>
            <person name="Arachchi H.M."/>
            <person name="Berlin A.M."/>
            <person name="Chapman S.B."/>
            <person name="Gainer-Dewar J."/>
            <person name="Goldberg J."/>
            <person name="Griggs A."/>
            <person name="Gujja S."/>
            <person name="Hansen M."/>
            <person name="Howarth C."/>
            <person name="Imamovic A."/>
            <person name="Ireland A."/>
            <person name="Larimer J."/>
            <person name="McCowan C."/>
            <person name="Murphy C."/>
            <person name="Pearson M."/>
            <person name="Poon T.W."/>
            <person name="Priest M."/>
            <person name="Roberts A."/>
            <person name="Saif S."/>
            <person name="Shea T."/>
            <person name="Sisk P."/>
            <person name="Sykes S."/>
            <person name="Wortman J."/>
            <person name="Nusbaum C."/>
            <person name="Birren B."/>
        </authorList>
    </citation>
    <scope>NUCLEOTIDE SEQUENCE [LARGE SCALE GENOMIC DNA]</scope>
    <source>
        <strain evidence="3 5">ATCC BAA-382</strain>
    </source>
</reference>
<evidence type="ECO:0000313" key="5">
    <source>
        <dbReference type="Proteomes" id="UP000014197"/>
    </source>
</evidence>